<name>A0AAW1IIZ7_SAPOF</name>
<dbReference type="InterPro" id="IPR005135">
    <property type="entry name" value="Endo/exonuclease/phosphatase"/>
</dbReference>
<comment type="caution">
    <text evidence="2">The sequence shown here is derived from an EMBL/GenBank/DDBJ whole genome shotgun (WGS) entry which is preliminary data.</text>
</comment>
<dbReference type="GO" id="GO:0003824">
    <property type="term" value="F:catalytic activity"/>
    <property type="evidence" value="ECO:0007669"/>
    <property type="project" value="InterPro"/>
</dbReference>
<dbReference type="PANTHER" id="PTHR33710">
    <property type="entry name" value="BNAC02G09200D PROTEIN"/>
    <property type="match status" value="1"/>
</dbReference>
<dbReference type="EMBL" id="JBDFQZ010000009">
    <property type="protein sequence ID" value="KAK9689582.1"/>
    <property type="molecule type" value="Genomic_DNA"/>
</dbReference>
<sequence length="506" mass="57457">MKLCSWNVRGCNDPLKLQVVADFIRHGYFDIFGILETRIKEKNKNKVVAAKFKSYRVFSNYNSHNNGRIWILWNPTTVTVSSLETQAQFVHCNVLHHATGVLFSATFVYAYNDALARESLWSALRTISSTVREWLVLGDFNVVYDVAERVSNSSPNLNDILAFNACILHCALDDLQSSGCEYTWSNKQDGNGRVWCKLDRVLVNAYWLDTFSSSTATFLPAGISDHSPAVIDVFLEKRRKTRFSFFNCWVSDPSYQTRVQEAWGSQVQGTPIFRLFFKLRNVRFSLQSMHKAPYSGIQGRLQLAKDALEACQMRLQASPLCSSTIHQEKSLSANYIKLKMVDMSILMQRAKVDDIVHNDCNSKLFYSKINERRQSQVIGSIVDHNGACISKDDWGSLTRPVTDVEIKDALMGIHPNKNPGPDGFSSAFFINSWDVERDDFCCSIRSFFSSGFMAKQANATLITLIPKKKVVTSVLDFRPISCCSVEYKVISRILSLRLQQFMPHLV</sequence>
<gene>
    <name evidence="2" type="ORF">RND81_09G068800</name>
</gene>
<proteinExistence type="predicted"/>
<dbReference type="AlphaFoldDB" id="A0AAW1IIZ7"/>
<evidence type="ECO:0000313" key="2">
    <source>
        <dbReference type="EMBL" id="KAK9689582.1"/>
    </source>
</evidence>
<dbReference type="InterPro" id="IPR036691">
    <property type="entry name" value="Endo/exonu/phosph_ase_sf"/>
</dbReference>
<keyword evidence="3" id="KW-1185">Reference proteome</keyword>
<accession>A0AAW1IIZ7</accession>
<dbReference type="PANTHER" id="PTHR33710:SF64">
    <property type="entry name" value="ENDONUCLEASE_EXONUCLEASE_PHOSPHATASE DOMAIN-CONTAINING PROTEIN"/>
    <property type="match status" value="1"/>
</dbReference>
<feature type="domain" description="Endonuclease/exonuclease/phosphatase" evidence="1">
    <location>
        <begin position="4"/>
        <end position="226"/>
    </location>
</feature>
<protein>
    <recommendedName>
        <fullName evidence="1">Endonuclease/exonuclease/phosphatase domain-containing protein</fullName>
    </recommendedName>
</protein>
<dbReference type="Proteomes" id="UP001443914">
    <property type="component" value="Unassembled WGS sequence"/>
</dbReference>
<dbReference type="Pfam" id="PF03372">
    <property type="entry name" value="Exo_endo_phos"/>
    <property type="match status" value="1"/>
</dbReference>
<evidence type="ECO:0000313" key="3">
    <source>
        <dbReference type="Proteomes" id="UP001443914"/>
    </source>
</evidence>
<organism evidence="2 3">
    <name type="scientific">Saponaria officinalis</name>
    <name type="common">Common soapwort</name>
    <name type="synonym">Lychnis saponaria</name>
    <dbReference type="NCBI Taxonomy" id="3572"/>
    <lineage>
        <taxon>Eukaryota</taxon>
        <taxon>Viridiplantae</taxon>
        <taxon>Streptophyta</taxon>
        <taxon>Embryophyta</taxon>
        <taxon>Tracheophyta</taxon>
        <taxon>Spermatophyta</taxon>
        <taxon>Magnoliopsida</taxon>
        <taxon>eudicotyledons</taxon>
        <taxon>Gunneridae</taxon>
        <taxon>Pentapetalae</taxon>
        <taxon>Caryophyllales</taxon>
        <taxon>Caryophyllaceae</taxon>
        <taxon>Caryophylleae</taxon>
        <taxon>Saponaria</taxon>
    </lineage>
</organism>
<reference evidence="2" key="1">
    <citation type="submission" date="2024-03" db="EMBL/GenBank/DDBJ databases">
        <title>WGS assembly of Saponaria officinalis var. Norfolk2.</title>
        <authorList>
            <person name="Jenkins J."/>
            <person name="Shu S."/>
            <person name="Grimwood J."/>
            <person name="Barry K."/>
            <person name="Goodstein D."/>
            <person name="Schmutz J."/>
            <person name="Leebens-Mack J."/>
            <person name="Osbourn A."/>
        </authorList>
    </citation>
    <scope>NUCLEOTIDE SEQUENCE [LARGE SCALE GENOMIC DNA]</scope>
    <source>
        <strain evidence="2">JIC</strain>
    </source>
</reference>
<dbReference type="SUPFAM" id="SSF56219">
    <property type="entry name" value="DNase I-like"/>
    <property type="match status" value="1"/>
</dbReference>
<dbReference type="Gene3D" id="3.60.10.10">
    <property type="entry name" value="Endonuclease/exonuclease/phosphatase"/>
    <property type="match status" value="1"/>
</dbReference>
<evidence type="ECO:0000259" key="1">
    <source>
        <dbReference type="Pfam" id="PF03372"/>
    </source>
</evidence>